<dbReference type="Proteomes" id="UP000824089">
    <property type="component" value="Unassembled WGS sequence"/>
</dbReference>
<keyword evidence="1" id="KW-1133">Transmembrane helix</keyword>
<dbReference type="AlphaFoldDB" id="A0A9D1L9E5"/>
<gene>
    <name evidence="2" type="ORF">IAD50_00600</name>
</gene>
<proteinExistence type="predicted"/>
<reference evidence="2" key="1">
    <citation type="submission" date="2020-10" db="EMBL/GenBank/DDBJ databases">
        <authorList>
            <person name="Gilroy R."/>
        </authorList>
    </citation>
    <scope>NUCLEOTIDE SEQUENCE</scope>
    <source>
        <strain evidence="2">CHK195-4489</strain>
    </source>
</reference>
<feature type="transmembrane region" description="Helical" evidence="1">
    <location>
        <begin position="37"/>
        <end position="56"/>
    </location>
</feature>
<sequence>MVLSGISSSRAVRARKKLNKEAYGRFRRYTAMQAKKTAARFTSFAAVEIVLMLVLFCLL</sequence>
<evidence type="ECO:0000313" key="3">
    <source>
        <dbReference type="Proteomes" id="UP000824089"/>
    </source>
</evidence>
<reference evidence="2" key="2">
    <citation type="journal article" date="2021" name="PeerJ">
        <title>Extensive microbial diversity within the chicken gut microbiome revealed by metagenomics and culture.</title>
        <authorList>
            <person name="Gilroy R."/>
            <person name="Ravi A."/>
            <person name="Getino M."/>
            <person name="Pursley I."/>
            <person name="Horton D.L."/>
            <person name="Alikhan N.F."/>
            <person name="Baker D."/>
            <person name="Gharbi K."/>
            <person name="Hall N."/>
            <person name="Watson M."/>
            <person name="Adriaenssens E.M."/>
            <person name="Foster-Nyarko E."/>
            <person name="Jarju S."/>
            <person name="Secka A."/>
            <person name="Antonio M."/>
            <person name="Oren A."/>
            <person name="Chaudhuri R.R."/>
            <person name="La Ragione R."/>
            <person name="Hildebrand F."/>
            <person name="Pallen M.J."/>
        </authorList>
    </citation>
    <scope>NUCLEOTIDE SEQUENCE</scope>
    <source>
        <strain evidence="2">CHK195-4489</strain>
    </source>
</reference>
<comment type="caution">
    <text evidence="2">The sequence shown here is derived from an EMBL/GenBank/DDBJ whole genome shotgun (WGS) entry which is preliminary data.</text>
</comment>
<evidence type="ECO:0000313" key="2">
    <source>
        <dbReference type="EMBL" id="HIU28776.1"/>
    </source>
</evidence>
<evidence type="ECO:0000256" key="1">
    <source>
        <dbReference type="SAM" id="Phobius"/>
    </source>
</evidence>
<keyword evidence="1" id="KW-0812">Transmembrane</keyword>
<keyword evidence="1" id="KW-0472">Membrane</keyword>
<dbReference type="EMBL" id="DVMM01000011">
    <property type="protein sequence ID" value="HIU28776.1"/>
    <property type="molecule type" value="Genomic_DNA"/>
</dbReference>
<protein>
    <submittedName>
        <fullName evidence="2">Uncharacterized protein</fullName>
    </submittedName>
</protein>
<name>A0A9D1L9E5_9CLOT</name>
<organism evidence="2 3">
    <name type="scientific">Candidatus Egerieisoma faecipullorum</name>
    <dbReference type="NCBI Taxonomy" id="2840963"/>
    <lineage>
        <taxon>Bacteria</taxon>
        <taxon>Bacillati</taxon>
        <taxon>Bacillota</taxon>
        <taxon>Clostridia</taxon>
        <taxon>Eubacteriales</taxon>
        <taxon>Clostridiaceae</taxon>
        <taxon>Clostridiaceae incertae sedis</taxon>
        <taxon>Candidatus Egerieisoma</taxon>
    </lineage>
</organism>
<accession>A0A9D1L9E5</accession>